<evidence type="ECO:0008006" key="2">
    <source>
        <dbReference type="Google" id="ProtNLM"/>
    </source>
</evidence>
<reference evidence="1" key="1">
    <citation type="submission" date="2018-06" db="EMBL/GenBank/DDBJ databases">
        <authorList>
            <person name="Zhirakovskaya E."/>
        </authorList>
    </citation>
    <scope>NUCLEOTIDE SEQUENCE</scope>
</reference>
<proteinExistence type="predicted"/>
<dbReference type="Gene3D" id="2.60.40.420">
    <property type="entry name" value="Cupredoxins - blue copper proteins"/>
    <property type="match status" value="1"/>
</dbReference>
<sequence length="236" mass="25795">MFRSTLILKHLQLTLSACLVGVSGAALSAEVRGTVSIEYQGMFSVDTSVQSQPVSVALLPGQGQHVSARRPHLHQVEVVGNRISPAFFTARKGDSIRFRNLDGVYHEIFFLSSGKPWSVRLDRAGSNGATSPELALDKTGTRHFFCRIHSKSYARVDIVDTPYLVTVQSGRPFEFVGLPGGHWKLRVATPTAETRWIKVNAITAPPPLDVRLVSRSGGQARGQMSAQAGVEQLYRD</sequence>
<name>A0A3B0YK08_9ZZZZ</name>
<gene>
    <name evidence="1" type="ORF">MNBD_GAMMA15-899</name>
</gene>
<protein>
    <recommendedName>
        <fullName evidence="2">Plastocyanin</fullName>
    </recommendedName>
</protein>
<accession>A0A3B0YK08</accession>
<dbReference type="InterPro" id="IPR008972">
    <property type="entry name" value="Cupredoxin"/>
</dbReference>
<dbReference type="AlphaFoldDB" id="A0A3B0YK08"/>
<evidence type="ECO:0000313" key="1">
    <source>
        <dbReference type="EMBL" id="VAW75632.1"/>
    </source>
</evidence>
<organism evidence="1">
    <name type="scientific">hydrothermal vent metagenome</name>
    <dbReference type="NCBI Taxonomy" id="652676"/>
    <lineage>
        <taxon>unclassified sequences</taxon>
        <taxon>metagenomes</taxon>
        <taxon>ecological metagenomes</taxon>
    </lineage>
</organism>
<dbReference type="SUPFAM" id="SSF49503">
    <property type="entry name" value="Cupredoxins"/>
    <property type="match status" value="1"/>
</dbReference>
<dbReference type="EMBL" id="UOFN01000050">
    <property type="protein sequence ID" value="VAW75632.1"/>
    <property type="molecule type" value="Genomic_DNA"/>
</dbReference>